<evidence type="ECO:0000259" key="6">
    <source>
        <dbReference type="PROSITE" id="PS50066"/>
    </source>
</evidence>
<dbReference type="EMBL" id="HG994362">
    <property type="protein sequence ID" value="CAF2233074.1"/>
    <property type="molecule type" value="Genomic_DNA"/>
</dbReference>
<dbReference type="GO" id="GO:0005634">
    <property type="term" value="C:nucleus"/>
    <property type="evidence" value="ECO:0007669"/>
    <property type="project" value="UniProtKB-SubCell"/>
</dbReference>
<dbReference type="PRINTS" id="PR00404">
    <property type="entry name" value="MADSDOMAIN"/>
</dbReference>
<protein>
    <submittedName>
        <fullName evidence="7">(rape) hypothetical protein</fullName>
    </submittedName>
</protein>
<evidence type="ECO:0000256" key="2">
    <source>
        <dbReference type="ARBA" id="ARBA00023015"/>
    </source>
</evidence>
<dbReference type="GO" id="GO:0003677">
    <property type="term" value="F:DNA binding"/>
    <property type="evidence" value="ECO:0007669"/>
    <property type="project" value="UniProtKB-KW"/>
</dbReference>
<comment type="subcellular location">
    <subcellularLocation>
        <location evidence="1">Nucleus</location>
    </subcellularLocation>
</comment>
<dbReference type="InterPro" id="IPR036879">
    <property type="entry name" value="TF_MADSbox_sf"/>
</dbReference>
<evidence type="ECO:0000256" key="1">
    <source>
        <dbReference type="ARBA" id="ARBA00004123"/>
    </source>
</evidence>
<keyword evidence="2" id="KW-0805">Transcription regulation</keyword>
<organism evidence="7">
    <name type="scientific">Brassica napus</name>
    <name type="common">Rape</name>
    <dbReference type="NCBI Taxonomy" id="3708"/>
    <lineage>
        <taxon>Eukaryota</taxon>
        <taxon>Viridiplantae</taxon>
        <taxon>Streptophyta</taxon>
        <taxon>Embryophyta</taxon>
        <taxon>Tracheophyta</taxon>
        <taxon>Spermatophyta</taxon>
        <taxon>Magnoliopsida</taxon>
        <taxon>eudicotyledons</taxon>
        <taxon>Gunneridae</taxon>
        <taxon>Pentapetalae</taxon>
        <taxon>rosids</taxon>
        <taxon>malvids</taxon>
        <taxon>Brassicales</taxon>
        <taxon>Brassicaceae</taxon>
        <taxon>Brassiceae</taxon>
        <taxon>Brassica</taxon>
    </lineage>
</organism>
<dbReference type="SUPFAM" id="SSF55455">
    <property type="entry name" value="SRF-like"/>
    <property type="match status" value="1"/>
</dbReference>
<dbReference type="GO" id="GO:0046983">
    <property type="term" value="F:protein dimerization activity"/>
    <property type="evidence" value="ECO:0007669"/>
    <property type="project" value="InterPro"/>
</dbReference>
<feature type="domain" description="MADS-box" evidence="6">
    <location>
        <begin position="1"/>
        <end position="39"/>
    </location>
</feature>
<dbReference type="SMART" id="SM00432">
    <property type="entry name" value="MADS"/>
    <property type="match status" value="1"/>
</dbReference>
<proteinExistence type="predicted"/>
<keyword evidence="5" id="KW-0539">Nucleus</keyword>
<evidence type="ECO:0000313" key="7">
    <source>
        <dbReference type="EMBL" id="CAF2233074.1"/>
    </source>
</evidence>
<name>A0A816ZZQ9_BRANA</name>
<keyword evidence="4" id="KW-0804">Transcription</keyword>
<dbReference type="PROSITE" id="PS50066">
    <property type="entry name" value="MADS_BOX_2"/>
    <property type="match status" value="1"/>
</dbReference>
<evidence type="ECO:0000256" key="4">
    <source>
        <dbReference type="ARBA" id="ARBA00023163"/>
    </source>
</evidence>
<dbReference type="Gene3D" id="3.40.1810.10">
    <property type="entry name" value="Transcription factor, MADS-box"/>
    <property type="match status" value="1"/>
</dbReference>
<dbReference type="AlphaFoldDB" id="A0A816ZZQ9"/>
<accession>A0A816ZZQ9</accession>
<dbReference type="Proteomes" id="UP001295469">
    <property type="component" value="Chromosome A08"/>
</dbReference>
<sequence>MGRGRIELKKIENVNRLQVSFTNRRKVLMKKANDLSILCSLLSSSPTPARFTISLAAWFCVFKDSRRSKISSRVDYEHSTKHNTLEIQGNYDHNFEESLTNVGLQLQETPIYIYSNVKWAGYKWVARVQIDMVRNGHAHIEP</sequence>
<evidence type="ECO:0000256" key="5">
    <source>
        <dbReference type="ARBA" id="ARBA00023242"/>
    </source>
</evidence>
<keyword evidence="3" id="KW-0238">DNA-binding</keyword>
<gene>
    <name evidence="7" type="ORF">DARMORV10_A08P12830.1</name>
</gene>
<reference evidence="7" key="1">
    <citation type="submission" date="2021-01" db="EMBL/GenBank/DDBJ databases">
        <authorList>
            <consortium name="Genoscope - CEA"/>
            <person name="William W."/>
        </authorList>
    </citation>
    <scope>NUCLEOTIDE SEQUENCE</scope>
</reference>
<dbReference type="Pfam" id="PF00319">
    <property type="entry name" value="SRF-TF"/>
    <property type="match status" value="1"/>
</dbReference>
<evidence type="ECO:0000256" key="3">
    <source>
        <dbReference type="ARBA" id="ARBA00023125"/>
    </source>
</evidence>
<dbReference type="InterPro" id="IPR002100">
    <property type="entry name" value="TF_MADSbox"/>
</dbReference>